<comment type="function">
    <text evidence="8">The phosphoenolpyruvate-dependent sugar phosphotransferase system (sugar PTS), a major carbohydrate active transport system, catalyzes the phosphorylation of incoming sugar substrates concomitantly with their translocation across the cell membrane. The enzyme II UlaABC PTS system is involved in ascorbate transport.</text>
</comment>
<keyword evidence="6" id="KW-0598">Phosphotransferase system</keyword>
<dbReference type="InterPro" id="IPR016152">
    <property type="entry name" value="PTrfase/Anion_transptr"/>
</dbReference>
<evidence type="ECO:0000256" key="8">
    <source>
        <dbReference type="ARBA" id="ARBA00037387"/>
    </source>
</evidence>
<sequence length="176" mass="20043">MYPKNIETLTFLAYNDGNKEIRKEARMISRFLTQDCVRFSDKKISWEDAISLSAQPLLDQGKIDEVYIEAMINKVKEFGPFINLGQGVALPHARPEEGVKDFGMSVLKLQEPMFLLNDEQQKVDLLFCLAASDNDKHLEALSSLTKLLSNKQTLKRLKEAKTSQEFITIIKMEEGS</sequence>
<dbReference type="GO" id="GO:0016301">
    <property type="term" value="F:kinase activity"/>
    <property type="evidence" value="ECO:0007669"/>
    <property type="project" value="UniProtKB-KW"/>
</dbReference>
<organism evidence="12 13">
    <name type="scientific">Streptococcus criceti HS-6</name>
    <dbReference type="NCBI Taxonomy" id="873449"/>
    <lineage>
        <taxon>Bacteria</taxon>
        <taxon>Bacillati</taxon>
        <taxon>Bacillota</taxon>
        <taxon>Bacilli</taxon>
        <taxon>Lactobacillales</taxon>
        <taxon>Streptococcaceae</taxon>
        <taxon>Streptococcus</taxon>
    </lineage>
</organism>
<comment type="caution">
    <text evidence="12">The sequence shown here is derived from an EMBL/GenBank/DDBJ whole genome shotgun (WGS) entry which is preliminary data.</text>
</comment>
<reference evidence="12" key="1">
    <citation type="submission" date="2011-07" db="EMBL/GenBank/DDBJ databases">
        <authorList>
            <person name="Stanhope M.J."/>
            <person name="Durkin A.S."/>
            <person name="Hostetler J."/>
            <person name="Kim M."/>
            <person name="Radune D."/>
            <person name="Singh I."/>
            <person name="Town C.D."/>
        </authorList>
    </citation>
    <scope>NUCLEOTIDE SEQUENCE [LARGE SCALE GENOMIC DNA]</scope>
    <source>
        <strain evidence="12">HS-6</strain>
    </source>
</reference>
<feature type="domain" description="PTS EIIA type-2" evidence="11">
    <location>
        <begin position="30"/>
        <end position="173"/>
    </location>
</feature>
<dbReference type="InterPro" id="IPR002178">
    <property type="entry name" value="PTS_EIIA_type-2_dom"/>
</dbReference>
<evidence type="ECO:0000313" key="13">
    <source>
        <dbReference type="Proteomes" id="UP000004322"/>
    </source>
</evidence>
<evidence type="ECO:0000256" key="3">
    <source>
        <dbReference type="ARBA" id="ARBA00022490"/>
    </source>
</evidence>
<evidence type="ECO:0000256" key="9">
    <source>
        <dbReference type="ARBA" id="ARBA00041175"/>
    </source>
</evidence>
<keyword evidence="5" id="KW-0808">Transferase</keyword>
<dbReference type="PROSITE" id="PS51094">
    <property type="entry name" value="PTS_EIIA_TYPE_2"/>
    <property type="match status" value="1"/>
</dbReference>
<dbReference type="InterPro" id="IPR051351">
    <property type="entry name" value="Ascorbate-PTS_EIIA_comp"/>
</dbReference>
<dbReference type="CDD" id="cd00211">
    <property type="entry name" value="PTS_IIA_fru"/>
    <property type="match status" value="1"/>
</dbReference>
<keyword evidence="4" id="KW-0597">Phosphoprotein</keyword>
<comment type="subcellular location">
    <subcellularLocation>
        <location evidence="1">Cytoplasm</location>
    </subcellularLocation>
</comment>
<evidence type="ECO:0000256" key="1">
    <source>
        <dbReference type="ARBA" id="ARBA00004496"/>
    </source>
</evidence>
<dbReference type="GO" id="GO:0005737">
    <property type="term" value="C:cytoplasm"/>
    <property type="evidence" value="ECO:0007669"/>
    <property type="project" value="UniProtKB-SubCell"/>
</dbReference>
<keyword evidence="2" id="KW-0813">Transport</keyword>
<evidence type="ECO:0000256" key="10">
    <source>
        <dbReference type="ARBA" id="ARBA00042072"/>
    </source>
</evidence>
<dbReference type="EMBL" id="AEUV02000002">
    <property type="protein sequence ID" value="EHI74464.1"/>
    <property type="molecule type" value="Genomic_DNA"/>
</dbReference>
<keyword evidence="7" id="KW-0418">Kinase</keyword>
<evidence type="ECO:0000256" key="2">
    <source>
        <dbReference type="ARBA" id="ARBA00022448"/>
    </source>
</evidence>
<evidence type="ECO:0000256" key="4">
    <source>
        <dbReference type="ARBA" id="ARBA00022553"/>
    </source>
</evidence>
<dbReference type="Gene3D" id="3.40.930.10">
    <property type="entry name" value="Mannitol-specific EII, Chain A"/>
    <property type="match status" value="1"/>
</dbReference>
<dbReference type="STRING" id="873449.STRCR_0753"/>
<evidence type="ECO:0000256" key="5">
    <source>
        <dbReference type="ARBA" id="ARBA00022679"/>
    </source>
</evidence>
<dbReference type="SUPFAM" id="SSF55804">
    <property type="entry name" value="Phoshotransferase/anion transport protein"/>
    <property type="match status" value="1"/>
</dbReference>
<dbReference type="GO" id="GO:0009401">
    <property type="term" value="P:phosphoenolpyruvate-dependent sugar phosphotransferase system"/>
    <property type="evidence" value="ECO:0007669"/>
    <property type="project" value="UniProtKB-KW"/>
</dbReference>
<dbReference type="PANTHER" id="PTHR36203">
    <property type="entry name" value="ASCORBATE-SPECIFIC PTS SYSTEM EIIA COMPONENT"/>
    <property type="match status" value="1"/>
</dbReference>
<evidence type="ECO:0000313" key="12">
    <source>
        <dbReference type="EMBL" id="EHI74464.1"/>
    </source>
</evidence>
<dbReference type="PROSITE" id="PS00372">
    <property type="entry name" value="PTS_EIIA_TYPE_2_HIS"/>
    <property type="match status" value="1"/>
</dbReference>
<dbReference type="eggNOG" id="COG1762">
    <property type="taxonomic scope" value="Bacteria"/>
</dbReference>
<dbReference type="Proteomes" id="UP000004322">
    <property type="component" value="Unassembled WGS sequence"/>
</dbReference>
<dbReference type="AlphaFoldDB" id="G5JRP5"/>
<evidence type="ECO:0000256" key="6">
    <source>
        <dbReference type="ARBA" id="ARBA00022683"/>
    </source>
</evidence>
<dbReference type="Pfam" id="PF00359">
    <property type="entry name" value="PTS_EIIA_2"/>
    <property type="match status" value="1"/>
</dbReference>
<evidence type="ECO:0000256" key="7">
    <source>
        <dbReference type="ARBA" id="ARBA00022777"/>
    </source>
</evidence>
<accession>G5JRP5</accession>
<keyword evidence="13" id="KW-1185">Reference proteome</keyword>
<gene>
    <name evidence="12" type="ORF">STRCR_0753</name>
</gene>
<dbReference type="PANTHER" id="PTHR36203:SF1">
    <property type="entry name" value="ASCORBATE-SPECIFIC PTS SYSTEM EIIA COMPONENT"/>
    <property type="match status" value="1"/>
</dbReference>
<evidence type="ECO:0000259" key="11">
    <source>
        <dbReference type="PROSITE" id="PS51094"/>
    </source>
</evidence>
<name>G5JRP5_STRCG</name>
<protein>
    <recommendedName>
        <fullName evidence="9">Ascorbate-specific PTS system EIIA component</fullName>
    </recommendedName>
    <alternativeName>
        <fullName evidence="10">Ascorbate-specific phosphotransferase enzyme IIA component</fullName>
    </alternativeName>
</protein>
<keyword evidence="3" id="KW-0963">Cytoplasm</keyword>
<proteinExistence type="predicted"/>